<comment type="caution">
    <text evidence="1">The sequence shown here is derived from an EMBL/GenBank/DDBJ whole genome shotgun (WGS) entry which is preliminary data.</text>
</comment>
<name>A0ACB7P3R3_9PEZI</name>
<proteinExistence type="predicted"/>
<organism evidence="1 2">
    <name type="scientific">Chaetomium tenue</name>
    <dbReference type="NCBI Taxonomy" id="1854479"/>
    <lineage>
        <taxon>Eukaryota</taxon>
        <taxon>Fungi</taxon>
        <taxon>Dikarya</taxon>
        <taxon>Ascomycota</taxon>
        <taxon>Pezizomycotina</taxon>
        <taxon>Sordariomycetes</taxon>
        <taxon>Sordariomycetidae</taxon>
        <taxon>Sordariales</taxon>
        <taxon>Chaetomiaceae</taxon>
        <taxon>Chaetomium</taxon>
    </lineage>
</organism>
<dbReference type="Proteomes" id="UP000724584">
    <property type="component" value="Unassembled WGS sequence"/>
</dbReference>
<keyword evidence="2" id="KW-1185">Reference proteome</keyword>
<evidence type="ECO:0000313" key="2">
    <source>
        <dbReference type="Proteomes" id="UP000724584"/>
    </source>
</evidence>
<gene>
    <name evidence="1" type="ORF">F5144DRAFT_322134</name>
</gene>
<accession>A0ACB7P3R3</accession>
<protein>
    <submittedName>
        <fullName evidence="1">Uncharacterized protein</fullName>
    </submittedName>
</protein>
<sequence length="208" mass="22907">MPVGVFGIQSIQYVLDMLPEMAASLPNGVKCGKWRAGESALKSGPVYPTSHSVASYSSFFVTCRPHLRGLGGFGRGMEGGRSRGGPKDPRIGSKAFFFLLFFCWLPLRLDHLPLHDFLISLDSRVSVLSGTSLIAFVLIVQSHSSRSRPVLARPSTAGSWPSQSLRFPPATQRRGWELRFCALSSVCDLQETGRSDGLYLYVCTYRML</sequence>
<evidence type="ECO:0000313" key="1">
    <source>
        <dbReference type="EMBL" id="KAH6628711.1"/>
    </source>
</evidence>
<dbReference type="EMBL" id="JAGIZQ010000005">
    <property type="protein sequence ID" value="KAH6628711.1"/>
    <property type="molecule type" value="Genomic_DNA"/>
</dbReference>
<reference evidence="1 2" key="1">
    <citation type="journal article" date="2021" name="Nat. Commun.">
        <title>Genetic determinants of endophytism in the Arabidopsis root mycobiome.</title>
        <authorList>
            <person name="Mesny F."/>
            <person name="Miyauchi S."/>
            <person name="Thiergart T."/>
            <person name="Pickel B."/>
            <person name="Atanasova L."/>
            <person name="Karlsson M."/>
            <person name="Huettel B."/>
            <person name="Barry K.W."/>
            <person name="Haridas S."/>
            <person name="Chen C."/>
            <person name="Bauer D."/>
            <person name="Andreopoulos W."/>
            <person name="Pangilinan J."/>
            <person name="LaButti K."/>
            <person name="Riley R."/>
            <person name="Lipzen A."/>
            <person name="Clum A."/>
            <person name="Drula E."/>
            <person name="Henrissat B."/>
            <person name="Kohler A."/>
            <person name="Grigoriev I.V."/>
            <person name="Martin F.M."/>
            <person name="Hacquard S."/>
        </authorList>
    </citation>
    <scope>NUCLEOTIDE SEQUENCE [LARGE SCALE GENOMIC DNA]</scope>
    <source>
        <strain evidence="1 2">MPI-SDFR-AT-0079</strain>
    </source>
</reference>